<dbReference type="EMBL" id="JBAMMX010000011">
    <property type="protein sequence ID" value="KAK6930768.1"/>
    <property type="molecule type" value="Genomic_DNA"/>
</dbReference>
<dbReference type="Proteomes" id="UP001370490">
    <property type="component" value="Unassembled WGS sequence"/>
</dbReference>
<gene>
    <name evidence="1" type="ORF">RJ641_002561</name>
</gene>
<reference evidence="1 2" key="1">
    <citation type="submission" date="2023-12" db="EMBL/GenBank/DDBJ databases">
        <title>A high-quality genome assembly for Dillenia turbinata (Dilleniales).</title>
        <authorList>
            <person name="Chanderbali A."/>
        </authorList>
    </citation>
    <scope>NUCLEOTIDE SEQUENCE [LARGE SCALE GENOMIC DNA]</scope>
    <source>
        <strain evidence="1">LSX21</strain>
        <tissue evidence="1">Leaf</tissue>
    </source>
</reference>
<name>A0AAN8ZEG6_9MAGN</name>
<organism evidence="1 2">
    <name type="scientific">Dillenia turbinata</name>
    <dbReference type="NCBI Taxonomy" id="194707"/>
    <lineage>
        <taxon>Eukaryota</taxon>
        <taxon>Viridiplantae</taxon>
        <taxon>Streptophyta</taxon>
        <taxon>Embryophyta</taxon>
        <taxon>Tracheophyta</taxon>
        <taxon>Spermatophyta</taxon>
        <taxon>Magnoliopsida</taxon>
        <taxon>eudicotyledons</taxon>
        <taxon>Gunneridae</taxon>
        <taxon>Pentapetalae</taxon>
        <taxon>Dilleniales</taxon>
        <taxon>Dilleniaceae</taxon>
        <taxon>Dillenia</taxon>
    </lineage>
</organism>
<sequence length="52" mass="5402">MSFRVGTQHWPIPALGSMSLAIPTTMSSGDLGGMGISGPLVPELGQLSNLQY</sequence>
<dbReference type="AlphaFoldDB" id="A0AAN8ZEG6"/>
<evidence type="ECO:0000313" key="1">
    <source>
        <dbReference type="EMBL" id="KAK6930768.1"/>
    </source>
</evidence>
<accession>A0AAN8ZEG6</accession>
<feature type="non-terminal residue" evidence="1">
    <location>
        <position position="52"/>
    </location>
</feature>
<proteinExistence type="predicted"/>
<evidence type="ECO:0000313" key="2">
    <source>
        <dbReference type="Proteomes" id="UP001370490"/>
    </source>
</evidence>
<keyword evidence="2" id="KW-1185">Reference proteome</keyword>
<comment type="caution">
    <text evidence="1">The sequence shown here is derived from an EMBL/GenBank/DDBJ whole genome shotgun (WGS) entry which is preliminary data.</text>
</comment>
<protein>
    <submittedName>
        <fullName evidence="1">Uncharacterized protein</fullName>
    </submittedName>
</protein>